<feature type="domain" description="ABC transporter" evidence="5">
    <location>
        <begin position="3"/>
        <end position="246"/>
    </location>
</feature>
<dbReference type="PANTHER" id="PTHR19211">
    <property type="entry name" value="ATP-BINDING TRANSPORT PROTEIN-RELATED"/>
    <property type="match status" value="1"/>
</dbReference>
<dbReference type="PROSITE" id="PS00211">
    <property type="entry name" value="ABC_TRANSPORTER_1"/>
    <property type="match status" value="1"/>
</dbReference>
<dbReference type="InterPro" id="IPR027417">
    <property type="entry name" value="P-loop_NTPase"/>
</dbReference>
<keyword evidence="2" id="KW-0547">Nucleotide-binding</keyword>
<dbReference type="InterPro" id="IPR050611">
    <property type="entry name" value="ABCF"/>
</dbReference>
<keyword evidence="1" id="KW-0677">Repeat</keyword>
<dbReference type="InterPro" id="IPR003439">
    <property type="entry name" value="ABC_transporter-like_ATP-bd"/>
</dbReference>
<dbReference type="InterPro" id="IPR003593">
    <property type="entry name" value="AAA+_ATPase"/>
</dbReference>
<evidence type="ECO:0000256" key="4">
    <source>
        <dbReference type="SAM" id="MobiDB-lite"/>
    </source>
</evidence>
<dbReference type="RefSeq" id="WP_350242595.1">
    <property type="nucleotide sequence ID" value="NZ_CP158299.1"/>
</dbReference>
<dbReference type="KEGG" id="dsc:ABOD76_14035"/>
<evidence type="ECO:0000313" key="6">
    <source>
        <dbReference type="EMBL" id="XBV84558.1"/>
    </source>
</evidence>
<feature type="compositionally biased region" description="Basic and acidic residues" evidence="4">
    <location>
        <begin position="253"/>
        <end position="265"/>
    </location>
</feature>
<dbReference type="SUPFAM" id="SSF52540">
    <property type="entry name" value="P-loop containing nucleoside triphosphate hydrolases"/>
    <property type="match status" value="2"/>
</dbReference>
<gene>
    <name evidence="6" type="ORF">ABOD76_14035</name>
</gene>
<proteinExistence type="predicted"/>
<dbReference type="SMART" id="SM00382">
    <property type="entry name" value="AAA"/>
    <property type="match status" value="2"/>
</dbReference>
<evidence type="ECO:0000256" key="3">
    <source>
        <dbReference type="ARBA" id="ARBA00022840"/>
    </source>
</evidence>
<dbReference type="GO" id="GO:0016887">
    <property type="term" value="F:ATP hydrolysis activity"/>
    <property type="evidence" value="ECO:0007669"/>
    <property type="project" value="InterPro"/>
</dbReference>
<feature type="domain" description="ABC transporter" evidence="5">
    <location>
        <begin position="342"/>
        <end position="528"/>
    </location>
</feature>
<dbReference type="GO" id="GO:0005524">
    <property type="term" value="F:ATP binding"/>
    <property type="evidence" value="ECO:0007669"/>
    <property type="project" value="UniProtKB-KW"/>
</dbReference>
<dbReference type="PANTHER" id="PTHR19211:SF123">
    <property type="entry name" value="ABC TRANSPORTER"/>
    <property type="match status" value="1"/>
</dbReference>
<keyword evidence="3 6" id="KW-0067">ATP-binding</keyword>
<sequence>MSWILNGVAKGYGDDVVFEDVSLELAPGQRLALIGENGSGKSTLLRLLAGLDLPDAGTVRLDSRPALLTQTNDTGRGRLLEAVTPPDLRGAQVAFARATEGLATGTPEALERFSAAEEQYRQLGGYDWEGRAASVLSGLGLDPQADAARLSGGQARRLMLARLLLAPADLYLLDEPTNHLDAASTEWLEHWLRASSAAFVIASHDRAFLDAVAGQVAELERGQLTLYPGTYTAAMQLKATLRAAQARDHAAYQRQRSALEEEARRRQSKAHSANTFNPKRARDNDKFLANHKAQVTQNVNASQARALERRMERLTVIEKPFDDHRRLRLDLPDALPGPAEVLRIRNLMVERGGRAVINGLSLDVRRGERLALVGPNGSGKSTLLAAVRGALPYGGELQLGQGLQLAWAGQHGEELAGLHTLADALLDANVQLTPHQLYEIAAQVGLPPDPTFPLSGLSGGQRTRLTLARLGVTRAQLLLLDEPTNHLDVRAIEALEQLLLDFPGTVLLASHDRRLVERVATRRLELGA</sequence>
<dbReference type="Gene3D" id="3.40.50.300">
    <property type="entry name" value="P-loop containing nucleotide triphosphate hydrolases"/>
    <property type="match status" value="2"/>
</dbReference>
<dbReference type="InterPro" id="IPR017871">
    <property type="entry name" value="ABC_transporter-like_CS"/>
</dbReference>
<organism evidence="6">
    <name type="scientific">Deinococcus sonorensis KR-87</name>
    <dbReference type="NCBI Taxonomy" id="694439"/>
    <lineage>
        <taxon>Bacteria</taxon>
        <taxon>Thermotogati</taxon>
        <taxon>Deinococcota</taxon>
        <taxon>Deinococci</taxon>
        <taxon>Deinococcales</taxon>
        <taxon>Deinococcaceae</taxon>
        <taxon>Deinococcus</taxon>
    </lineage>
</organism>
<dbReference type="EMBL" id="CP158299">
    <property type="protein sequence ID" value="XBV84558.1"/>
    <property type="molecule type" value="Genomic_DNA"/>
</dbReference>
<evidence type="ECO:0000256" key="2">
    <source>
        <dbReference type="ARBA" id="ARBA00022741"/>
    </source>
</evidence>
<evidence type="ECO:0000259" key="5">
    <source>
        <dbReference type="PROSITE" id="PS50893"/>
    </source>
</evidence>
<feature type="region of interest" description="Disordered" evidence="4">
    <location>
        <begin position="253"/>
        <end position="281"/>
    </location>
</feature>
<protein>
    <submittedName>
        <fullName evidence="6">ABC-F family ATP-binding cassette domain-containing protein</fullName>
    </submittedName>
</protein>
<dbReference type="Pfam" id="PF00005">
    <property type="entry name" value="ABC_tran"/>
    <property type="match status" value="2"/>
</dbReference>
<reference evidence="6" key="1">
    <citation type="submission" date="2024-06" db="EMBL/GenBank/DDBJ databases">
        <title>Draft Genome Sequence of Deinococcus sonorensis Type Strain KR-87, a Biofilm Producing Representative of the Genus Deinococcus.</title>
        <authorList>
            <person name="Boren L.S."/>
            <person name="Grosso R.A."/>
            <person name="Hugenberg-Cox A.N."/>
            <person name="Hill J.T.E."/>
            <person name="Albert C.M."/>
            <person name="Tuohy J.M."/>
        </authorList>
    </citation>
    <scope>NUCLEOTIDE SEQUENCE</scope>
    <source>
        <strain evidence="6">KR-87</strain>
    </source>
</reference>
<dbReference type="CDD" id="cd03221">
    <property type="entry name" value="ABCF_EF-3"/>
    <property type="match status" value="1"/>
</dbReference>
<dbReference type="InterPro" id="IPR032781">
    <property type="entry name" value="ABC_tran_Xtn"/>
</dbReference>
<dbReference type="AlphaFoldDB" id="A0AAU7U7I6"/>
<dbReference type="FunFam" id="3.40.50.300:FF:000011">
    <property type="entry name" value="Putative ABC transporter ATP-binding component"/>
    <property type="match status" value="1"/>
</dbReference>
<dbReference type="Pfam" id="PF12848">
    <property type="entry name" value="ABC_tran_Xtn"/>
    <property type="match status" value="1"/>
</dbReference>
<evidence type="ECO:0000256" key="1">
    <source>
        <dbReference type="ARBA" id="ARBA00022737"/>
    </source>
</evidence>
<dbReference type="PROSITE" id="PS50893">
    <property type="entry name" value="ABC_TRANSPORTER_2"/>
    <property type="match status" value="2"/>
</dbReference>
<accession>A0AAU7U7I6</accession>
<name>A0AAU7U7I6_9DEIO</name>